<feature type="signal peptide" evidence="2">
    <location>
        <begin position="1"/>
        <end position="18"/>
    </location>
</feature>
<dbReference type="WBParaSite" id="scf7180000418620.g2654">
    <property type="protein sequence ID" value="scf7180000418620.g2654"/>
    <property type="gene ID" value="scf7180000418620.g2654"/>
</dbReference>
<keyword evidence="2" id="KW-0732">Signal</keyword>
<dbReference type="Proteomes" id="UP000887560">
    <property type="component" value="Unplaced"/>
</dbReference>
<evidence type="ECO:0000256" key="1">
    <source>
        <dbReference type="SAM" id="Coils"/>
    </source>
</evidence>
<feature type="coiled-coil region" evidence="1">
    <location>
        <begin position="401"/>
        <end position="438"/>
    </location>
</feature>
<evidence type="ECO:0000313" key="4">
    <source>
        <dbReference type="WBParaSite" id="scf7180000418620.g2654"/>
    </source>
</evidence>
<dbReference type="AlphaFoldDB" id="A0A915NKW0"/>
<name>A0A915NKW0_9BILA</name>
<keyword evidence="3" id="KW-1185">Reference proteome</keyword>
<sequence>MYLFQLFVLFLHSIPNYSTPPYPYPISLLYGWYNEAFLHRNIDVYGNKVLDWHYSEYLGDINSTNEKMFKIAIVTQTILLNETSDIYSTDLIKKRPIMLYFHYRFVSHYNLCGILELRQRLSDFLVSRGNEKYAERNLPRCDLLSPSLNRQICDSYAHVIDEMNFLMFLRRMESEEFQQIINKANLEKLKEKLYDLFGSTRTEILRYALPEFNYVFAFERSEFSELKEFYITYFDDSLLISKWRSKQYIEYSLIIEDKNFDDEEKIIWSEMTKYYWYGDTEMQIQYVESKDLTEKQIAENISTKNLKNEDEIIKNKITNIKKIVLRKIKRDNLVKNCEARKKMHADKLVKFMINKNSALEEDELEDSIKSTTNEELRKLTGYSKELFFEEIEKRKNGKLKNENIEEKINDSDEIVEVIDEETDEIKNENENIEEEALNNTYLDESDEIVEVMDEENYNKLEVLPEENIFNEENLIGQEMVQEGKLSFNKLDHEIIAHINLNGNKNILNEDGLK</sequence>
<evidence type="ECO:0000256" key="2">
    <source>
        <dbReference type="SAM" id="SignalP"/>
    </source>
</evidence>
<accession>A0A915NKW0</accession>
<reference evidence="4" key="1">
    <citation type="submission" date="2022-11" db="UniProtKB">
        <authorList>
            <consortium name="WormBaseParasite"/>
        </authorList>
    </citation>
    <scope>IDENTIFICATION</scope>
</reference>
<organism evidence="3 4">
    <name type="scientific">Meloidogyne floridensis</name>
    <dbReference type="NCBI Taxonomy" id="298350"/>
    <lineage>
        <taxon>Eukaryota</taxon>
        <taxon>Metazoa</taxon>
        <taxon>Ecdysozoa</taxon>
        <taxon>Nematoda</taxon>
        <taxon>Chromadorea</taxon>
        <taxon>Rhabditida</taxon>
        <taxon>Tylenchina</taxon>
        <taxon>Tylenchomorpha</taxon>
        <taxon>Tylenchoidea</taxon>
        <taxon>Meloidogynidae</taxon>
        <taxon>Meloidogyninae</taxon>
        <taxon>Meloidogyne</taxon>
    </lineage>
</organism>
<feature type="chain" id="PRO_5036834196" evidence="2">
    <location>
        <begin position="19"/>
        <end position="513"/>
    </location>
</feature>
<keyword evidence="1" id="KW-0175">Coiled coil</keyword>
<evidence type="ECO:0000313" key="3">
    <source>
        <dbReference type="Proteomes" id="UP000887560"/>
    </source>
</evidence>
<proteinExistence type="predicted"/>
<protein>
    <submittedName>
        <fullName evidence="4">Uncharacterized protein</fullName>
    </submittedName>
</protein>